<dbReference type="AlphaFoldDB" id="A0A8J7U1P6"/>
<dbReference type="Pfam" id="PF05932">
    <property type="entry name" value="CesT"/>
    <property type="match status" value="1"/>
</dbReference>
<comment type="caution">
    <text evidence="1">The sequence shown here is derived from an EMBL/GenBank/DDBJ whole genome shotgun (WGS) entry which is preliminary data.</text>
</comment>
<keyword evidence="2" id="KW-1185">Reference proteome</keyword>
<sequence>MSHQTRIFDLINQFNKEYGLPNHDFAASPYVEFALGEEMSITLSYDDASDQLIAFSEVEQLNDHPSPNVLKKLLCANWFWQETAGATLSLEGASNQLFLSQKFHAAALNRTEELVQRFETLVDQVRHWRESLQEEQGGAAPETPHTAGLHQITAVENPSIPPMPWNFA</sequence>
<reference evidence="1" key="1">
    <citation type="submission" date="2021-03" db="EMBL/GenBank/DDBJ databases">
        <authorList>
            <person name="Wang G."/>
        </authorList>
    </citation>
    <scope>NUCLEOTIDE SEQUENCE</scope>
    <source>
        <strain evidence="1">KCTC 12899</strain>
    </source>
</reference>
<dbReference type="GO" id="GO:0030254">
    <property type="term" value="P:protein secretion by the type III secretion system"/>
    <property type="evidence" value="ECO:0007669"/>
    <property type="project" value="InterPro"/>
</dbReference>
<protein>
    <submittedName>
        <fullName evidence="1">Type III secretion system chaperone</fullName>
    </submittedName>
</protein>
<dbReference type="RefSeq" id="WP_207857174.1">
    <property type="nucleotide sequence ID" value="NZ_JAFREP010000003.1"/>
</dbReference>
<dbReference type="InterPro" id="IPR010261">
    <property type="entry name" value="Tir_chaperone"/>
</dbReference>
<evidence type="ECO:0000313" key="1">
    <source>
        <dbReference type="EMBL" id="MBO1317747.1"/>
    </source>
</evidence>
<dbReference type="SUPFAM" id="SSF69635">
    <property type="entry name" value="Type III secretory system chaperone-like"/>
    <property type="match status" value="1"/>
</dbReference>
<dbReference type="CDD" id="cd16364">
    <property type="entry name" value="T3SC_I-like"/>
    <property type="match status" value="1"/>
</dbReference>
<evidence type="ECO:0000313" key="2">
    <source>
        <dbReference type="Proteomes" id="UP000664417"/>
    </source>
</evidence>
<organism evidence="1 2">
    <name type="scientific">Acanthopleuribacter pedis</name>
    <dbReference type="NCBI Taxonomy" id="442870"/>
    <lineage>
        <taxon>Bacteria</taxon>
        <taxon>Pseudomonadati</taxon>
        <taxon>Acidobacteriota</taxon>
        <taxon>Holophagae</taxon>
        <taxon>Acanthopleuribacterales</taxon>
        <taxon>Acanthopleuribacteraceae</taxon>
        <taxon>Acanthopleuribacter</taxon>
    </lineage>
</organism>
<gene>
    <name evidence="1" type="ORF">J3U88_04685</name>
</gene>
<dbReference type="EMBL" id="JAFREP010000003">
    <property type="protein sequence ID" value="MBO1317747.1"/>
    <property type="molecule type" value="Genomic_DNA"/>
</dbReference>
<dbReference type="Proteomes" id="UP000664417">
    <property type="component" value="Unassembled WGS sequence"/>
</dbReference>
<accession>A0A8J7U1P6</accession>
<name>A0A8J7U1P6_9BACT</name>
<proteinExistence type="predicted"/>
<dbReference type="Gene3D" id="3.30.1460.10">
    <property type="match status" value="1"/>
</dbReference>